<dbReference type="GO" id="GO:0005634">
    <property type="term" value="C:nucleus"/>
    <property type="evidence" value="ECO:0007669"/>
    <property type="project" value="UniProtKB-SubCell"/>
</dbReference>
<evidence type="ECO:0000256" key="7">
    <source>
        <dbReference type="ARBA" id="ARBA00023242"/>
    </source>
</evidence>
<feature type="compositionally biased region" description="Polar residues" evidence="8">
    <location>
        <begin position="307"/>
        <end position="325"/>
    </location>
</feature>
<dbReference type="PANTHER" id="PTHR12801:SF158">
    <property type="entry name" value="RNA EXONUCLEASE 4"/>
    <property type="match status" value="1"/>
</dbReference>
<keyword evidence="7" id="KW-0539">Nucleus</keyword>
<dbReference type="OrthoDB" id="8191639at2759"/>
<accession>C1BVW9</accession>
<dbReference type="AlphaFoldDB" id="C1BVW9"/>
<dbReference type="InterPro" id="IPR047021">
    <property type="entry name" value="REXO1/3/4-like"/>
</dbReference>
<evidence type="ECO:0000313" key="10">
    <source>
        <dbReference type="EMBL" id="ACO13172.1"/>
    </source>
</evidence>
<evidence type="ECO:0000256" key="8">
    <source>
        <dbReference type="SAM" id="MobiDB-lite"/>
    </source>
</evidence>
<comment type="similarity">
    <text evidence="2">Belongs to the REXO4 family.</text>
</comment>
<dbReference type="GO" id="GO:0003676">
    <property type="term" value="F:nucleic acid binding"/>
    <property type="evidence" value="ECO:0007669"/>
    <property type="project" value="InterPro"/>
</dbReference>
<dbReference type="SMART" id="SM00479">
    <property type="entry name" value="EXOIII"/>
    <property type="match status" value="1"/>
</dbReference>
<evidence type="ECO:0000256" key="4">
    <source>
        <dbReference type="ARBA" id="ARBA00022722"/>
    </source>
</evidence>
<comment type="subcellular location">
    <subcellularLocation>
        <location evidence="1">Nucleus</location>
    </subcellularLocation>
</comment>
<evidence type="ECO:0000256" key="5">
    <source>
        <dbReference type="ARBA" id="ARBA00022801"/>
    </source>
</evidence>
<dbReference type="SUPFAM" id="SSF53098">
    <property type="entry name" value="Ribonuclease H-like"/>
    <property type="match status" value="1"/>
</dbReference>
<dbReference type="InterPro" id="IPR013520">
    <property type="entry name" value="Ribonucl_H"/>
</dbReference>
<organism evidence="10">
    <name type="scientific">Lepeophtheirus salmonis</name>
    <name type="common">Salmon louse</name>
    <name type="synonym">Caligus salmonis</name>
    <dbReference type="NCBI Taxonomy" id="72036"/>
    <lineage>
        <taxon>Eukaryota</taxon>
        <taxon>Metazoa</taxon>
        <taxon>Ecdysozoa</taxon>
        <taxon>Arthropoda</taxon>
        <taxon>Crustacea</taxon>
        <taxon>Multicrustacea</taxon>
        <taxon>Hexanauplia</taxon>
        <taxon>Copepoda</taxon>
        <taxon>Siphonostomatoida</taxon>
        <taxon>Caligidae</taxon>
        <taxon>Lepeophtheirus</taxon>
    </lineage>
</organism>
<evidence type="ECO:0000256" key="2">
    <source>
        <dbReference type="ARBA" id="ARBA00010489"/>
    </source>
</evidence>
<evidence type="ECO:0000256" key="3">
    <source>
        <dbReference type="ARBA" id="ARBA00016937"/>
    </source>
</evidence>
<dbReference type="GO" id="GO:0008408">
    <property type="term" value="F:3'-5' exonuclease activity"/>
    <property type="evidence" value="ECO:0007669"/>
    <property type="project" value="InterPro"/>
</dbReference>
<dbReference type="FunFam" id="3.30.420.10:FF:000007">
    <property type="entry name" value="Interferon-stimulated exonuclease gene 20"/>
    <property type="match status" value="1"/>
</dbReference>
<dbReference type="CDD" id="cd06144">
    <property type="entry name" value="REX4_like"/>
    <property type="match status" value="1"/>
</dbReference>
<evidence type="ECO:0000256" key="1">
    <source>
        <dbReference type="ARBA" id="ARBA00004123"/>
    </source>
</evidence>
<evidence type="ECO:0000256" key="6">
    <source>
        <dbReference type="ARBA" id="ARBA00022839"/>
    </source>
</evidence>
<feature type="domain" description="Exonuclease" evidence="9">
    <location>
        <begin position="128"/>
        <end position="289"/>
    </location>
</feature>
<protein>
    <recommendedName>
        <fullName evidence="3">RNA exonuclease 4</fullName>
    </recommendedName>
</protein>
<feature type="region of interest" description="Disordered" evidence="8">
    <location>
        <begin position="91"/>
        <end position="113"/>
    </location>
</feature>
<feature type="region of interest" description="Disordered" evidence="8">
    <location>
        <begin position="290"/>
        <end position="325"/>
    </location>
</feature>
<dbReference type="InterPro" id="IPR037431">
    <property type="entry name" value="REX4_DEDDh_dom"/>
</dbReference>
<feature type="compositionally biased region" description="Basic residues" evidence="8">
    <location>
        <begin position="1"/>
        <end position="14"/>
    </location>
</feature>
<keyword evidence="4" id="KW-0540">Nuclease</keyword>
<evidence type="ECO:0000259" key="9">
    <source>
        <dbReference type="SMART" id="SM00479"/>
    </source>
</evidence>
<sequence>MSKKLVKKKFKKKPKETSSAKIPSSSKDYSSNWLKLSASLIKSTSKTEGKEHTEPNCKLIKKIISKKPPIKEAKLKPDIWFDDVDMELLDPEDRPEPENGIQTESGNTGNISSEKSLVKNKSFEGLTKIIGMDCEMVGVGFNGARSILARASIVNHFGKTIYDKFVKPSEKVTDYRTDVSGIRPKDIAKGIEFKVVQEEISEIIKGRILVGHAIKHDLKVLYLSHPKKYIRDTSIYKPFRKIFDGRTPSLKKLTATILSVNVQEGEHSPVEDARAAVRLYTMHRKEWENSLKKNKSEKKQTCEKTVKSSSNDRAIYVDSSSDSNE</sequence>
<feature type="compositionally biased region" description="Basic and acidic residues" evidence="8">
    <location>
        <begin position="297"/>
        <end position="306"/>
    </location>
</feature>
<name>C1BVW9_LEPSM</name>
<feature type="compositionally biased region" description="Polar residues" evidence="8">
    <location>
        <begin position="100"/>
        <end position="113"/>
    </location>
</feature>
<keyword evidence="5" id="KW-0378">Hydrolase</keyword>
<dbReference type="InterPro" id="IPR036397">
    <property type="entry name" value="RNaseH_sf"/>
</dbReference>
<keyword evidence="6 10" id="KW-0269">Exonuclease</keyword>
<gene>
    <name evidence="10" type="primary">REXO4</name>
</gene>
<proteinExistence type="evidence at transcript level"/>
<feature type="region of interest" description="Disordered" evidence="8">
    <location>
        <begin position="1"/>
        <end position="30"/>
    </location>
</feature>
<dbReference type="GO" id="GO:0006364">
    <property type="term" value="P:rRNA processing"/>
    <property type="evidence" value="ECO:0007669"/>
    <property type="project" value="InterPro"/>
</dbReference>
<dbReference type="Pfam" id="PF00929">
    <property type="entry name" value="RNase_T"/>
    <property type="match status" value="1"/>
</dbReference>
<reference evidence="10" key="1">
    <citation type="submission" date="2009-06" db="EMBL/GenBank/DDBJ databases">
        <title>Lepeophtheirus salmonis ESTs and full-length cDNAs.</title>
        <authorList>
            <person name="Yasuike M."/>
            <person name="von Schalburg K."/>
            <person name="Cooper G."/>
            <person name="Leong J."/>
            <person name="Jones S.R.M."/>
            <person name="Koop B.F."/>
        </authorList>
    </citation>
    <scope>NUCLEOTIDE SEQUENCE</scope>
    <source>
        <strain evidence="10">Pacific form</strain>
        <tissue evidence="10">Whole</tissue>
    </source>
</reference>
<dbReference type="Gene3D" id="3.30.420.10">
    <property type="entry name" value="Ribonuclease H-like superfamily/Ribonuclease H"/>
    <property type="match status" value="1"/>
</dbReference>
<dbReference type="EMBL" id="BT078748">
    <property type="protein sequence ID" value="ACO13172.1"/>
    <property type="molecule type" value="mRNA"/>
</dbReference>
<dbReference type="PANTHER" id="PTHR12801">
    <property type="entry name" value="RNA EXONUCLEASE REXO1 / RECO3 FAMILY MEMBER-RELATED"/>
    <property type="match status" value="1"/>
</dbReference>
<dbReference type="InterPro" id="IPR012337">
    <property type="entry name" value="RNaseH-like_sf"/>
</dbReference>